<dbReference type="EMBL" id="CP036271">
    <property type="protein sequence ID" value="QDT55576.1"/>
    <property type="molecule type" value="Genomic_DNA"/>
</dbReference>
<dbReference type="Proteomes" id="UP000315700">
    <property type="component" value="Chromosome"/>
</dbReference>
<reference evidence="1 2" key="1">
    <citation type="submission" date="2019-02" db="EMBL/GenBank/DDBJ databases">
        <title>Deep-cultivation of Planctomycetes and their phenomic and genomic characterization uncovers novel biology.</title>
        <authorList>
            <person name="Wiegand S."/>
            <person name="Jogler M."/>
            <person name="Boedeker C."/>
            <person name="Pinto D."/>
            <person name="Vollmers J."/>
            <person name="Rivas-Marin E."/>
            <person name="Kohn T."/>
            <person name="Peeters S.H."/>
            <person name="Heuer A."/>
            <person name="Rast P."/>
            <person name="Oberbeckmann S."/>
            <person name="Bunk B."/>
            <person name="Jeske O."/>
            <person name="Meyerdierks A."/>
            <person name="Storesund J.E."/>
            <person name="Kallscheuer N."/>
            <person name="Luecker S."/>
            <person name="Lage O.M."/>
            <person name="Pohl T."/>
            <person name="Merkel B.J."/>
            <person name="Hornburger P."/>
            <person name="Mueller R.-W."/>
            <person name="Bruemmer F."/>
            <person name="Labrenz M."/>
            <person name="Spormann A.M."/>
            <person name="Op den Camp H."/>
            <person name="Overmann J."/>
            <person name="Amann R."/>
            <person name="Jetten M.S.M."/>
            <person name="Mascher T."/>
            <person name="Medema M.H."/>
            <person name="Devos D.P."/>
            <person name="Kaster A.-K."/>
            <person name="Ovreas L."/>
            <person name="Rohde M."/>
            <person name="Galperin M.Y."/>
            <person name="Jogler C."/>
        </authorList>
    </citation>
    <scope>NUCLEOTIDE SEQUENCE [LARGE SCALE GENOMIC DNA]</scope>
    <source>
        <strain evidence="1 2">Pan44</strain>
    </source>
</reference>
<organism evidence="1 2">
    <name type="scientific">Caulifigura coniformis</name>
    <dbReference type="NCBI Taxonomy" id="2527983"/>
    <lineage>
        <taxon>Bacteria</taxon>
        <taxon>Pseudomonadati</taxon>
        <taxon>Planctomycetota</taxon>
        <taxon>Planctomycetia</taxon>
        <taxon>Planctomycetales</taxon>
        <taxon>Planctomycetaceae</taxon>
        <taxon>Caulifigura</taxon>
    </lineage>
</organism>
<dbReference type="AlphaFoldDB" id="A0A517SHH4"/>
<proteinExistence type="predicted"/>
<accession>A0A517SHH4</accession>
<dbReference type="KEGG" id="ccos:Pan44_36210"/>
<evidence type="ECO:0000313" key="1">
    <source>
        <dbReference type="EMBL" id="QDT55576.1"/>
    </source>
</evidence>
<dbReference type="InParanoid" id="A0A517SHH4"/>
<sequence>MAVAQALPVIQAGVSYPLPVFMKLVNMGRHAIRVARRNGLDVRYVGNQGFVTGDAWLKYLEEHGEQSFR</sequence>
<name>A0A517SHH4_9PLAN</name>
<protein>
    <submittedName>
        <fullName evidence="1">Uncharacterized protein</fullName>
    </submittedName>
</protein>
<evidence type="ECO:0000313" key="2">
    <source>
        <dbReference type="Proteomes" id="UP000315700"/>
    </source>
</evidence>
<keyword evidence="2" id="KW-1185">Reference proteome</keyword>
<gene>
    <name evidence="1" type="ORF">Pan44_36210</name>
</gene>